<evidence type="ECO:0000259" key="1">
    <source>
        <dbReference type="Pfam" id="PF01841"/>
    </source>
</evidence>
<feature type="domain" description="DUF3857" evidence="2">
    <location>
        <begin position="56"/>
        <end position="201"/>
    </location>
</feature>
<dbReference type="InterPro" id="IPR002931">
    <property type="entry name" value="Transglutaminase-like"/>
</dbReference>
<dbReference type="AlphaFoldDB" id="A0A150XTM4"/>
<reference evidence="3" key="1">
    <citation type="submission" date="2016-01" db="EMBL/GenBank/DDBJ databases">
        <title>Genome sequencing of Roseivirga ehrenbergii KMM 6017.</title>
        <authorList>
            <person name="Selvaratnam C."/>
            <person name="Thevarajoo S."/>
            <person name="Goh K.M."/>
            <person name="Ee R."/>
            <person name="Chan K.-G."/>
            <person name="Chong C.S."/>
        </authorList>
    </citation>
    <scope>NUCLEOTIDE SEQUENCE [LARGE SCALE GENOMIC DNA]</scope>
    <source>
        <strain evidence="3">KMM 6017</strain>
    </source>
</reference>
<dbReference type="Gene3D" id="3.10.620.30">
    <property type="match status" value="1"/>
</dbReference>
<evidence type="ECO:0000259" key="2">
    <source>
        <dbReference type="Pfam" id="PF12969"/>
    </source>
</evidence>
<organism evidence="3 4">
    <name type="scientific">Roseivirga ehrenbergii (strain DSM 102268 / JCM 13514 / KCTC 12282 / NCIMB 14502 / KMM 6017)</name>
    <dbReference type="NCBI Taxonomy" id="279360"/>
    <lineage>
        <taxon>Bacteria</taxon>
        <taxon>Pseudomonadati</taxon>
        <taxon>Bacteroidota</taxon>
        <taxon>Cytophagia</taxon>
        <taxon>Cytophagales</taxon>
        <taxon>Roseivirgaceae</taxon>
        <taxon>Roseivirga</taxon>
    </lineage>
</organism>
<dbReference type="Proteomes" id="UP000075583">
    <property type="component" value="Unassembled WGS sequence"/>
</dbReference>
<dbReference type="Pfam" id="PF01841">
    <property type="entry name" value="Transglut_core"/>
    <property type="match status" value="1"/>
</dbReference>
<dbReference type="OrthoDB" id="8595007at2"/>
<keyword evidence="4" id="KW-1185">Reference proteome</keyword>
<feature type="domain" description="Transglutaminase-like" evidence="1">
    <location>
        <begin position="265"/>
        <end position="346"/>
    </location>
</feature>
<accession>A0A150XTM4</accession>
<dbReference type="RefSeq" id="WP_062587681.1">
    <property type="nucleotide sequence ID" value="NZ_LQZQ01000001.1"/>
</dbReference>
<dbReference type="SUPFAM" id="SSF54001">
    <property type="entry name" value="Cysteine proteinases"/>
    <property type="match status" value="1"/>
</dbReference>
<proteinExistence type="predicted"/>
<gene>
    <name evidence="3" type="ORF">MB14_00795</name>
</gene>
<dbReference type="Gene3D" id="2.60.40.3140">
    <property type="match status" value="1"/>
</dbReference>
<dbReference type="Pfam" id="PF12969">
    <property type="entry name" value="DUF3857"/>
    <property type="match status" value="1"/>
</dbReference>
<dbReference type="InterPro" id="IPR024618">
    <property type="entry name" value="DUF3857"/>
</dbReference>
<dbReference type="InterPro" id="IPR038765">
    <property type="entry name" value="Papain-like_cys_pep_sf"/>
</dbReference>
<dbReference type="Gene3D" id="2.60.120.1130">
    <property type="match status" value="1"/>
</dbReference>
<evidence type="ECO:0000313" key="3">
    <source>
        <dbReference type="EMBL" id="KYG81962.1"/>
    </source>
</evidence>
<comment type="caution">
    <text evidence="3">The sequence shown here is derived from an EMBL/GenBank/DDBJ whole genome shotgun (WGS) entry which is preliminary data.</text>
</comment>
<dbReference type="STRING" id="279360.MB14_00795"/>
<protein>
    <recommendedName>
        <fullName evidence="5">DUF3857 domain-containing protein</fullName>
    </recommendedName>
</protein>
<evidence type="ECO:0008006" key="5">
    <source>
        <dbReference type="Google" id="ProtNLM"/>
    </source>
</evidence>
<name>A0A150XTM4_ROSEK</name>
<dbReference type="EMBL" id="LQZQ01000001">
    <property type="protein sequence ID" value="KYG81962.1"/>
    <property type="molecule type" value="Genomic_DNA"/>
</dbReference>
<sequence>MAYRFTILKTIFLFIYFFYHTPLYAQSINENNAEVILYDKKIEVSNNKLSVWVDISIQINNRDGQHMTQVAIPYSSSNKIKELSASIIDASGNEIKKLKKRDVTDVSSISGYSLYEDDFNKVFELSHNQYPYVLNYSYSISYDSFLSIDEWTPVISLHTNTKKASLTLTTPTNFQLSVREQNINQAIKSTKDGKLIYEWTGTYTAESIIKEVFAPPIHELIPKVSIVPLFFEYGPSGSFQSWQSYGEWLNQLSHGLHDLPESEKQIVRNLTRDLPDVESKANALYHYLQDNIRYINVAIGIGGMLPYPASYVAQNRYGDCKALTNYMQALLAEAGIEAFCTDVYADEIPVDLDINFPSQQFNHVILAIPTKTDTLWLETTSNINPFGYLGTFTQNRKALFVNSSQSKIIQIPAMTNVETRRDTRIDISIQAKNKIQAQVNSKFRGDDFETLLYYMKNGSKSEIEHFAKSKLPYQQSPSTITKINQQTRDSQEIIVEAEMNLSDYGQQFGEAKVLNLPSLDFPKIERPSQRKTPLFFPYPIHYKDQFEISVDENIEVTLSNGTNMIKSIFGSFSVVSEKINNKIILTREFIINSGRYSTEDYTKFFEFISSMNESRAKTLITLK</sequence>
<evidence type="ECO:0000313" key="4">
    <source>
        <dbReference type="Proteomes" id="UP000075583"/>
    </source>
</evidence>